<feature type="region of interest" description="Disordered" evidence="2">
    <location>
        <begin position="1192"/>
        <end position="1223"/>
    </location>
</feature>
<evidence type="ECO:0000313" key="5">
    <source>
        <dbReference type="Proteomes" id="UP000019478"/>
    </source>
</evidence>
<dbReference type="GO" id="GO:0043531">
    <property type="term" value="F:ADP binding"/>
    <property type="evidence" value="ECO:0007669"/>
    <property type="project" value="InterPro"/>
</dbReference>
<dbReference type="PANTHER" id="PTHR48187">
    <property type="entry name" value="LD21810P"/>
    <property type="match status" value="1"/>
</dbReference>
<gene>
    <name evidence="4" type="ORF">A1O3_05592</name>
</gene>
<feature type="region of interest" description="Disordered" evidence="2">
    <location>
        <begin position="887"/>
        <end position="939"/>
    </location>
</feature>
<feature type="compositionally biased region" description="Low complexity" evidence="2">
    <location>
        <begin position="892"/>
        <end position="902"/>
    </location>
</feature>
<dbReference type="Proteomes" id="UP000019478">
    <property type="component" value="Unassembled WGS sequence"/>
</dbReference>
<dbReference type="GeneID" id="19169702"/>
<dbReference type="SUPFAM" id="SSF52540">
    <property type="entry name" value="P-loop containing nucleoside triphosphate hydrolases"/>
    <property type="match status" value="1"/>
</dbReference>
<dbReference type="InterPro" id="IPR007751">
    <property type="entry name" value="DUF676_lipase-like"/>
</dbReference>
<proteinExistence type="inferred from homology"/>
<dbReference type="Gene3D" id="3.40.50.300">
    <property type="entry name" value="P-loop containing nucleotide triphosphate hydrolases"/>
    <property type="match status" value="1"/>
</dbReference>
<organism evidence="4 5">
    <name type="scientific">Capronia epimyces CBS 606.96</name>
    <dbReference type="NCBI Taxonomy" id="1182542"/>
    <lineage>
        <taxon>Eukaryota</taxon>
        <taxon>Fungi</taxon>
        <taxon>Dikarya</taxon>
        <taxon>Ascomycota</taxon>
        <taxon>Pezizomycotina</taxon>
        <taxon>Eurotiomycetes</taxon>
        <taxon>Chaetothyriomycetidae</taxon>
        <taxon>Chaetothyriales</taxon>
        <taxon>Herpotrichiellaceae</taxon>
        <taxon>Capronia</taxon>
    </lineage>
</organism>
<feature type="compositionally biased region" description="Polar residues" evidence="2">
    <location>
        <begin position="971"/>
        <end position="989"/>
    </location>
</feature>
<dbReference type="InterPro" id="IPR029058">
    <property type="entry name" value="AB_hydrolase_fold"/>
</dbReference>
<name>W9XWJ2_9EURO</name>
<feature type="compositionally biased region" description="Polar residues" evidence="2">
    <location>
        <begin position="1192"/>
        <end position="1206"/>
    </location>
</feature>
<dbReference type="PANTHER" id="PTHR48187:SF2">
    <property type="entry name" value="LD21810P"/>
    <property type="match status" value="1"/>
</dbReference>
<feature type="compositionally biased region" description="Basic and acidic residues" evidence="2">
    <location>
        <begin position="728"/>
        <end position="751"/>
    </location>
</feature>
<dbReference type="OrthoDB" id="5086500at2759"/>
<dbReference type="eggNOG" id="KOG2029">
    <property type="taxonomic scope" value="Eukaryota"/>
</dbReference>
<feature type="compositionally biased region" description="Polar residues" evidence="2">
    <location>
        <begin position="903"/>
        <end position="926"/>
    </location>
</feature>
<feature type="region of interest" description="Disordered" evidence="2">
    <location>
        <begin position="1257"/>
        <end position="1298"/>
    </location>
</feature>
<dbReference type="Gene3D" id="3.40.50.1820">
    <property type="entry name" value="alpha/beta hydrolase"/>
    <property type="match status" value="1"/>
</dbReference>
<protein>
    <recommendedName>
        <fullName evidence="3">DUF676 domain-containing protein</fullName>
    </recommendedName>
</protein>
<dbReference type="SUPFAM" id="SSF53474">
    <property type="entry name" value="alpha/beta-Hydrolases"/>
    <property type="match status" value="1"/>
</dbReference>
<dbReference type="HOGENOM" id="CLU_001668_1_1_1"/>
<evidence type="ECO:0000259" key="3">
    <source>
        <dbReference type="Pfam" id="PF05057"/>
    </source>
</evidence>
<dbReference type="Pfam" id="PF05057">
    <property type="entry name" value="DUF676"/>
    <property type="match status" value="1"/>
</dbReference>
<feature type="compositionally biased region" description="Basic and acidic residues" evidence="2">
    <location>
        <begin position="1077"/>
        <end position="1088"/>
    </location>
</feature>
<feature type="compositionally biased region" description="Low complexity" evidence="2">
    <location>
        <begin position="1042"/>
        <end position="1060"/>
    </location>
</feature>
<feature type="compositionally biased region" description="Polar residues" evidence="2">
    <location>
        <begin position="1017"/>
        <end position="1038"/>
    </location>
</feature>
<comment type="caution">
    <text evidence="4">The sequence shown here is derived from an EMBL/GenBank/DDBJ whole genome shotgun (WGS) entry which is preliminary data.</text>
</comment>
<feature type="domain" description="DUF676" evidence="3">
    <location>
        <begin position="26"/>
        <end position="166"/>
    </location>
</feature>
<keyword evidence="5" id="KW-1185">Reference proteome</keyword>
<feature type="region of interest" description="Disordered" evidence="2">
    <location>
        <begin position="697"/>
        <end position="751"/>
    </location>
</feature>
<evidence type="ECO:0000256" key="2">
    <source>
        <dbReference type="SAM" id="MobiDB-lite"/>
    </source>
</evidence>
<feature type="region of interest" description="Disordered" evidence="2">
    <location>
        <begin position="955"/>
        <end position="1135"/>
    </location>
</feature>
<accession>W9XWJ2</accession>
<reference evidence="4 5" key="1">
    <citation type="submission" date="2013-03" db="EMBL/GenBank/DDBJ databases">
        <title>The Genome Sequence of Capronia epimyces CBS 606.96.</title>
        <authorList>
            <consortium name="The Broad Institute Genomics Platform"/>
            <person name="Cuomo C."/>
            <person name="de Hoog S."/>
            <person name="Gorbushina A."/>
            <person name="Walker B."/>
            <person name="Young S.K."/>
            <person name="Zeng Q."/>
            <person name="Gargeya S."/>
            <person name="Fitzgerald M."/>
            <person name="Haas B."/>
            <person name="Abouelleil A."/>
            <person name="Allen A.W."/>
            <person name="Alvarado L."/>
            <person name="Arachchi H.M."/>
            <person name="Berlin A.M."/>
            <person name="Chapman S.B."/>
            <person name="Gainer-Dewar J."/>
            <person name="Goldberg J."/>
            <person name="Griggs A."/>
            <person name="Gujja S."/>
            <person name="Hansen M."/>
            <person name="Howarth C."/>
            <person name="Imamovic A."/>
            <person name="Ireland A."/>
            <person name="Larimer J."/>
            <person name="McCowan C."/>
            <person name="Murphy C."/>
            <person name="Pearson M."/>
            <person name="Poon T.W."/>
            <person name="Priest M."/>
            <person name="Roberts A."/>
            <person name="Saif S."/>
            <person name="Shea T."/>
            <person name="Sisk P."/>
            <person name="Sykes S."/>
            <person name="Wortman J."/>
            <person name="Nusbaum C."/>
            <person name="Birren B."/>
        </authorList>
    </citation>
    <scope>NUCLEOTIDE SEQUENCE [LARGE SCALE GENOMIC DNA]</scope>
    <source>
        <strain evidence="4 5">CBS 606.96</strain>
    </source>
</reference>
<evidence type="ECO:0000256" key="1">
    <source>
        <dbReference type="ARBA" id="ARBA00007920"/>
    </source>
</evidence>
<dbReference type="RefSeq" id="XP_007733902.1">
    <property type="nucleotide sequence ID" value="XM_007735712.1"/>
</dbReference>
<dbReference type="EMBL" id="AMGY01000004">
    <property type="protein sequence ID" value="EXJ84917.1"/>
    <property type="molecule type" value="Genomic_DNA"/>
</dbReference>
<dbReference type="InterPro" id="IPR027417">
    <property type="entry name" value="P-loop_NTPase"/>
</dbReference>
<comment type="similarity">
    <text evidence="1">Belongs to the putative lipase ROG1 family.</text>
</comment>
<evidence type="ECO:0000313" key="4">
    <source>
        <dbReference type="EMBL" id="EXJ84917.1"/>
    </source>
</evidence>
<feature type="compositionally biased region" description="Low complexity" evidence="2">
    <location>
        <begin position="1262"/>
        <end position="1275"/>
    </location>
</feature>
<sequence>MSTVGKQVVQYGLTEVYTASEPLVDVVFVHGLNGHPRDTWSTTKPDVFWPADLLPAALEEQRPRILTYGYDATVAAFTDGVSKDKIHDHAEHLASRLVANRALNKAQERPIIFVCHSLGGLVVKRCLIYCQSIRHHQHTERLRSIYVSTYGILFMGTPHNGSNLAKWGSLLQKICATAFPKKFLDSSPQLVQALQANNETLQNINRLFIEMIGRFHIYFFYESKPTDLKGTREFVVEEDSAAPLIEGVERMGIEKDHSHMCKFQDESSPGYDVVAASIQRYASDSPSLIQSRWDEERRMADLQRQAAARELLGDSIFQMGASPSGTVTPTSTFQGTNQSLLLNGSTRSVQLDELSLSSSSGLLLVAPVGFRPNSVFFGFEMELDGLTQKLGNEKRRALGTCAALLWGPPGCGKSQIAREYLWQHRNNYPAGSFWVDCKTRESRSKSFWEIGQAVAILGIDQPRDPAWDESTKFVDAVRRWFEAREGWLLVFDGVTTDNDDDIQAFVPFIPDRPGNNIIYTSVDRTLANRQRLLNPTGIKVSRLSQREACGFLYKSLGIKEPSPLQEKKAVQLVNHYECLPLAIHAAAHALIARGTSLEKFNPGTSDHRLAEPFLDILSALRDHSHPEAINLVTLLSFFAHTVPVALIRFGQQAFLDAGVEMRSVERVGSMKKELDNTIAVLIRYGLVERTLLEYSVASPNTSSSPEEHRSQRAGTTSTTEGSAMQEPLLERDDSKSLDALPESRPDSKFERSSTQSVTYSIDILRIHSVVQGVLRDELKFRCADQPEQYWWWLTVASKLLCQSYAVADGKIRSSEGRGLVRDYRDYETQAARLWSHFPKSATDAPPALRKARHLLHETIRAIKRQIQDQSPSQSFDSIKHRVQASVFERANSTSSDSPESDSGLTRTSTWTLEQVNTQTESPTQMHHTLDYDDAGSEGSWTDRWSEAGIANSRVLAASNSQSRRPSDSGIYETTPTEARTTESQRSSILQAIFQGHPVPPRKQKDLGEWKPLPAPPSLSNDQAHVRSRASSFTSTNEDQIMRPRSSSSEASAALAAVHRASPPPSRGGKIKASSRPHSLERSTSDHGRQPLTLRSPNQRLSPLATEFEPGSILQALNAPDEPRKHSRRLSSSPRLVQTALNNQAARMVPSLPIEENISITRRIGMVDSSLSNTAYAPGIMGERLTTRAIPSGYTSQPMSRQVSGESDASLATAPPAIPGSASLSVSPQIREPYLYSRPGLASIDLAAANSWHEGLEGPRGRVGATASGSTSVSSGPVFEDDTSHGLQPRLERSGTVQFGQLSPVEIEQAWARAASARGRSVGRKEEE</sequence>
<feature type="compositionally biased region" description="Polar residues" evidence="2">
    <location>
        <begin position="712"/>
        <end position="722"/>
    </location>
</feature>